<feature type="domain" description="NAD-dependent epimerase/dehydratase" evidence="1">
    <location>
        <begin position="4"/>
        <end position="207"/>
    </location>
</feature>
<protein>
    <submittedName>
        <fullName evidence="2">NAD-dependent epimerase/dehydratase family protein</fullName>
    </submittedName>
</protein>
<dbReference type="AlphaFoldDB" id="A0A3E3K1U5"/>
<keyword evidence="3" id="KW-1185">Reference proteome</keyword>
<name>A0A3E3K1U5_9FIRM</name>
<dbReference type="InterPro" id="IPR001509">
    <property type="entry name" value="Epimerase_deHydtase"/>
</dbReference>
<dbReference type="PANTHER" id="PTHR43245">
    <property type="entry name" value="BIFUNCTIONAL POLYMYXIN RESISTANCE PROTEIN ARNA"/>
    <property type="match status" value="1"/>
</dbReference>
<dbReference type="InterPro" id="IPR050177">
    <property type="entry name" value="Lipid_A_modif_metabolic_enz"/>
</dbReference>
<evidence type="ECO:0000313" key="2">
    <source>
        <dbReference type="EMBL" id="RGE87120.1"/>
    </source>
</evidence>
<proteinExistence type="predicted"/>
<gene>
    <name evidence="2" type="ORF">DW016_09330</name>
</gene>
<organism evidence="2 3">
    <name type="scientific">Sellimonas intestinalis</name>
    <dbReference type="NCBI Taxonomy" id="1653434"/>
    <lineage>
        <taxon>Bacteria</taxon>
        <taxon>Bacillati</taxon>
        <taxon>Bacillota</taxon>
        <taxon>Clostridia</taxon>
        <taxon>Lachnospirales</taxon>
        <taxon>Lachnospiraceae</taxon>
        <taxon>Sellimonas</taxon>
    </lineage>
</organism>
<reference evidence="2 3" key="1">
    <citation type="submission" date="2018-08" db="EMBL/GenBank/DDBJ databases">
        <title>A genome reference for cultivated species of the human gut microbiota.</title>
        <authorList>
            <person name="Zou Y."/>
            <person name="Xue W."/>
            <person name="Luo G."/>
        </authorList>
    </citation>
    <scope>NUCLEOTIDE SEQUENCE [LARGE SCALE GENOMIC DNA]</scope>
    <source>
        <strain evidence="2 3">AF37-2AT</strain>
    </source>
</reference>
<dbReference type="SUPFAM" id="SSF51735">
    <property type="entry name" value="NAD(P)-binding Rossmann-fold domains"/>
    <property type="match status" value="1"/>
</dbReference>
<sequence>MKNILVTGGTVFVSKYIAKYYTSLGDKVHVLNRNHHPQPEGTYLIEADRHHLGEVLKNYFFDVVLDINGYDRQDVSDLLDGLGEFGDYIFISSSAVYPEHLPQPFEETMKVGPNRYWGNYGTDKIEAEQELLKRVPGAYILRPPYLYGPMNNVYREAFVFDCAMQDRIFYLPQDGSMKLQFFHIHDLCKCIDSIVRLHPEDHVFNVGDDQIVSIREWVDACYRVAGKEAHYVSVPESVNPREYFSFYNYQYILDVRRQKELLDAPIPLTEGLKSSYEWYRKHPQDVKKMEYLKYIDEHLAEKVEE</sequence>
<dbReference type="EMBL" id="QVLX01000004">
    <property type="protein sequence ID" value="RGE87120.1"/>
    <property type="molecule type" value="Genomic_DNA"/>
</dbReference>
<dbReference type="Pfam" id="PF01370">
    <property type="entry name" value="Epimerase"/>
    <property type="match status" value="1"/>
</dbReference>
<comment type="caution">
    <text evidence="2">The sequence shown here is derived from an EMBL/GenBank/DDBJ whole genome shotgun (WGS) entry which is preliminary data.</text>
</comment>
<evidence type="ECO:0000259" key="1">
    <source>
        <dbReference type="Pfam" id="PF01370"/>
    </source>
</evidence>
<dbReference type="OrthoDB" id="9811743at2"/>
<accession>A0A3E3K1U5</accession>
<dbReference type="InterPro" id="IPR036291">
    <property type="entry name" value="NAD(P)-bd_dom_sf"/>
</dbReference>
<dbReference type="Proteomes" id="UP000261080">
    <property type="component" value="Unassembled WGS sequence"/>
</dbReference>
<evidence type="ECO:0000313" key="3">
    <source>
        <dbReference type="Proteomes" id="UP000261080"/>
    </source>
</evidence>
<dbReference type="RefSeq" id="WP_024732211.1">
    <property type="nucleotide sequence ID" value="NZ_BAABYU010000001.1"/>
</dbReference>
<dbReference type="Gene3D" id="3.40.50.720">
    <property type="entry name" value="NAD(P)-binding Rossmann-like Domain"/>
    <property type="match status" value="1"/>
</dbReference>